<dbReference type="GO" id="GO:0006543">
    <property type="term" value="P:L-glutamine catabolic process"/>
    <property type="evidence" value="ECO:0007669"/>
    <property type="project" value="TreeGrafter"/>
</dbReference>
<feature type="repeat" description="ANK" evidence="6">
    <location>
        <begin position="449"/>
        <end position="481"/>
    </location>
</feature>
<protein>
    <recommendedName>
        <fullName evidence="3">glutaminase</fullName>
        <ecNumber evidence="3">3.5.1.2</ecNumber>
    </recommendedName>
</protein>
<dbReference type="GO" id="GO:0004359">
    <property type="term" value="F:glutaminase activity"/>
    <property type="evidence" value="ECO:0007669"/>
    <property type="project" value="UniProtKB-EC"/>
</dbReference>
<comment type="catalytic activity">
    <reaction evidence="5">
        <text>L-glutamine + H2O = L-glutamate + NH4(+)</text>
        <dbReference type="Rhea" id="RHEA:15889"/>
        <dbReference type="ChEBI" id="CHEBI:15377"/>
        <dbReference type="ChEBI" id="CHEBI:28938"/>
        <dbReference type="ChEBI" id="CHEBI:29985"/>
        <dbReference type="ChEBI" id="CHEBI:58359"/>
        <dbReference type="EC" id="3.5.1.2"/>
    </reaction>
</comment>
<dbReference type="GO" id="GO:0006537">
    <property type="term" value="P:glutamate biosynthetic process"/>
    <property type="evidence" value="ECO:0007669"/>
    <property type="project" value="TreeGrafter"/>
</dbReference>
<sequence>MFSNVNQNQYTQQEVQKIQSKYMPVNMLGMIAKPQQISYIQQPCFGKRRFSAVRKTKKSMAFKALDSGNRGFLFKEEIINLIRIEGISKHSSLQELNQLLKNKSYTEPINQKEFTKIVSGQNFLKKVFEQDLIIPEFEAFKRRLGQSYDEIKQDDNNEYSHGEIASYIPPLAKAKREWFATGFCSTDSQFTQFGDTNINFSIQSIGKVVAYAFLHNLIGDEVHKWVGEEPSGAAFNAPVFDKKGRPHNPMINAGSIMVCALILDKDQTLDDLIEFYKQASSVEELEVDQNLFLQEFGAMLANNGVNPSTGERIINPNTVQAVVTLMTTCGMYDGAGKFTKDLGVPSKSGVSGGLISVIPGIGAFSTFSPPINPEGNTVRGIGIIHKLNQVYSNFNLFYKNTSKFDVTRKPFQTKIQTTIFAISLASVGDIEGLIRLHNQQANLEDGDYDKRTPLHLASAGGHLDCVKFLSFINVNINPRDRWGSTPLNDAQGEKLKQYLISKGGELGQSCTYKPVKNPSDSDNQFRLLYAAAENRIELIKSIHLQGFEFNSYDYDGRTALHLAASEGHLEIVKYLVAHGADLSKVDARGNCPIADAIRENKQEVVDYLNSIKQQSNT</sequence>
<evidence type="ECO:0000256" key="3">
    <source>
        <dbReference type="ARBA" id="ARBA00012918"/>
    </source>
</evidence>
<dbReference type="InterPro" id="IPR002110">
    <property type="entry name" value="Ankyrin_rpt"/>
</dbReference>
<evidence type="ECO:0000256" key="1">
    <source>
        <dbReference type="ARBA" id="ARBA00011076"/>
    </source>
</evidence>
<evidence type="ECO:0000313" key="7">
    <source>
        <dbReference type="EMBL" id="CDW79921.1"/>
    </source>
</evidence>
<organism evidence="7 8">
    <name type="scientific">Stylonychia lemnae</name>
    <name type="common">Ciliate</name>
    <dbReference type="NCBI Taxonomy" id="5949"/>
    <lineage>
        <taxon>Eukaryota</taxon>
        <taxon>Sar</taxon>
        <taxon>Alveolata</taxon>
        <taxon>Ciliophora</taxon>
        <taxon>Intramacronucleata</taxon>
        <taxon>Spirotrichea</taxon>
        <taxon>Stichotrichia</taxon>
        <taxon>Sporadotrichida</taxon>
        <taxon>Oxytrichidae</taxon>
        <taxon>Stylonychinae</taxon>
        <taxon>Stylonychia</taxon>
    </lineage>
</organism>
<keyword evidence="6" id="KW-0040">ANK repeat</keyword>
<dbReference type="SMART" id="SM00248">
    <property type="entry name" value="ANK"/>
    <property type="match status" value="2"/>
</dbReference>
<dbReference type="PANTHER" id="PTHR12544:SF29">
    <property type="entry name" value="GLUTAMINASE"/>
    <property type="match status" value="1"/>
</dbReference>
<dbReference type="SUPFAM" id="SSF56601">
    <property type="entry name" value="beta-lactamase/transpeptidase-like"/>
    <property type="match status" value="1"/>
</dbReference>
<evidence type="ECO:0000256" key="6">
    <source>
        <dbReference type="PROSITE-ProRule" id="PRU00023"/>
    </source>
</evidence>
<dbReference type="Gene3D" id="1.25.40.20">
    <property type="entry name" value="Ankyrin repeat-containing domain"/>
    <property type="match status" value="2"/>
</dbReference>
<feature type="repeat" description="ANK" evidence="6">
    <location>
        <begin position="555"/>
        <end position="587"/>
    </location>
</feature>
<accession>A0A078ADL6</accession>
<evidence type="ECO:0000313" key="8">
    <source>
        <dbReference type="Proteomes" id="UP000039865"/>
    </source>
</evidence>
<dbReference type="OrthoDB" id="309796at2759"/>
<gene>
    <name evidence="7" type="primary">Contig4325.g4627</name>
    <name evidence="7" type="ORF">STYLEM_8913</name>
</gene>
<evidence type="ECO:0000256" key="4">
    <source>
        <dbReference type="ARBA" id="ARBA00022801"/>
    </source>
</evidence>
<dbReference type="AlphaFoldDB" id="A0A078ADL6"/>
<reference evidence="7 8" key="1">
    <citation type="submission" date="2014-06" db="EMBL/GenBank/DDBJ databases">
        <authorList>
            <person name="Swart Estienne"/>
        </authorList>
    </citation>
    <scope>NUCLEOTIDE SEQUENCE [LARGE SCALE GENOMIC DNA]</scope>
    <source>
        <strain evidence="7 8">130c</strain>
    </source>
</reference>
<dbReference type="PRINTS" id="PR01415">
    <property type="entry name" value="ANKYRIN"/>
</dbReference>
<dbReference type="InterPro" id="IPR036770">
    <property type="entry name" value="Ankyrin_rpt-contain_sf"/>
</dbReference>
<comment type="similarity">
    <text evidence="1">Belongs to the glutaminase family.</text>
</comment>
<evidence type="ECO:0000256" key="5">
    <source>
        <dbReference type="ARBA" id="ARBA00049534"/>
    </source>
</evidence>
<dbReference type="Gene3D" id="3.40.710.10">
    <property type="entry name" value="DD-peptidase/beta-lactamase superfamily"/>
    <property type="match status" value="2"/>
</dbReference>
<name>A0A078ADL6_STYLE</name>
<dbReference type="Pfam" id="PF12796">
    <property type="entry name" value="Ank_2"/>
    <property type="match status" value="2"/>
</dbReference>
<dbReference type="SUPFAM" id="SSF48403">
    <property type="entry name" value="Ankyrin repeat"/>
    <property type="match status" value="1"/>
</dbReference>
<proteinExistence type="inferred from homology"/>
<keyword evidence="8" id="KW-1185">Reference proteome</keyword>
<evidence type="ECO:0000256" key="2">
    <source>
        <dbReference type="ARBA" id="ARBA00011881"/>
    </source>
</evidence>
<dbReference type="PROSITE" id="PS50088">
    <property type="entry name" value="ANK_REPEAT"/>
    <property type="match status" value="2"/>
</dbReference>
<dbReference type="InterPro" id="IPR012338">
    <property type="entry name" value="Beta-lactam/transpept-like"/>
</dbReference>
<dbReference type="Proteomes" id="UP000039865">
    <property type="component" value="Unassembled WGS sequence"/>
</dbReference>
<dbReference type="EMBL" id="CCKQ01008464">
    <property type="protein sequence ID" value="CDW79921.1"/>
    <property type="molecule type" value="Genomic_DNA"/>
</dbReference>
<dbReference type="PROSITE" id="PS50297">
    <property type="entry name" value="ANK_REP_REGION"/>
    <property type="match status" value="2"/>
</dbReference>
<dbReference type="EC" id="3.5.1.2" evidence="3"/>
<dbReference type="InterPro" id="IPR015868">
    <property type="entry name" value="Glutaminase"/>
</dbReference>
<keyword evidence="4" id="KW-0378">Hydrolase</keyword>
<dbReference type="PANTHER" id="PTHR12544">
    <property type="entry name" value="GLUTAMINASE"/>
    <property type="match status" value="1"/>
</dbReference>
<comment type="subunit">
    <text evidence="2">Homotetramer.</text>
</comment>
<dbReference type="Pfam" id="PF04960">
    <property type="entry name" value="Glutaminase"/>
    <property type="match status" value="1"/>
</dbReference>
<dbReference type="InParanoid" id="A0A078ADL6"/>